<keyword evidence="2" id="KW-0812">Transmembrane</keyword>
<accession>A0ABY4Y7P7</accession>
<keyword evidence="2" id="KW-0472">Membrane</keyword>
<dbReference type="PANTHER" id="PTHR30203">
    <property type="entry name" value="OUTER MEMBRANE CATION EFFLUX PROTEIN"/>
    <property type="match status" value="1"/>
</dbReference>
<dbReference type="Proteomes" id="UP001057474">
    <property type="component" value="Chromosome"/>
</dbReference>
<dbReference type="Gene3D" id="2.20.200.10">
    <property type="entry name" value="Outer membrane efflux proteins (OEP)"/>
    <property type="match status" value="1"/>
</dbReference>
<comment type="subcellular location">
    <subcellularLocation>
        <location evidence="2">Cell outer membrane</location>
        <topology evidence="2">Lipid-anchor</topology>
    </subcellularLocation>
</comment>
<comment type="similarity">
    <text evidence="1 2">Belongs to the outer membrane factor (OMF) (TC 1.B.17) family.</text>
</comment>
<reference evidence="3" key="1">
    <citation type="submission" date="2021-03" db="EMBL/GenBank/DDBJ databases">
        <title>Legionella lytica PCM 2298.</title>
        <authorList>
            <person name="Koper P."/>
        </authorList>
    </citation>
    <scope>NUCLEOTIDE SEQUENCE</scope>
    <source>
        <strain evidence="3">PCM 2298</strain>
    </source>
</reference>
<evidence type="ECO:0000313" key="3">
    <source>
        <dbReference type="EMBL" id="USQ13659.1"/>
    </source>
</evidence>
<keyword evidence="4" id="KW-1185">Reference proteome</keyword>
<dbReference type="InterPro" id="IPR003423">
    <property type="entry name" value="OMP_efflux"/>
</dbReference>
<evidence type="ECO:0000313" key="4">
    <source>
        <dbReference type="Proteomes" id="UP001057474"/>
    </source>
</evidence>
<sequence>MMHGLIRIGLLLFLLNSCAVGPNYKRPATPLPQSYTKPAPVTKTAASKTQFGAAQSFIANQELPAQWWRLFNSEPLNELVAASLHNNPTLSAAQEALHSALENAYSERGALLPVVGFSFNPTTQKTADILTSVLASNQYRYSLYTGQVFVSYTIDVFGGTRRQLESLMAQAEFQHVQLEATYLTLTANVVSAAIQEAALREQITTTEKIIAEQKRILAITQQQLRLGDTALANVAAQQTALATSIASLSPLQKQLAIQRDLLNSLTGHFPDDQHTPQVYLSSLHLPTQLPISIPSTLIEHRPDIRAAEAQMHAANALIGVAIANRLPNFTIDATNLGTAATTLATLLRPDTRFWALAGIITQPIFNGGALRHKQRAAEATYRQAAAQYRSTVINAYQNVADTLKALQADALALDAANKAEQAAQTSLRIYQRQLALGDTSQIALLLSQQTYQQAKFNLIQAQANRLSDTVALFQALGGGWQQSQNQKK</sequence>
<organism evidence="3 4">
    <name type="scientific">Legionella lytica</name>
    <dbReference type="NCBI Taxonomy" id="96232"/>
    <lineage>
        <taxon>Bacteria</taxon>
        <taxon>Pseudomonadati</taxon>
        <taxon>Pseudomonadota</taxon>
        <taxon>Gammaproteobacteria</taxon>
        <taxon>Legionellales</taxon>
        <taxon>Legionellaceae</taxon>
        <taxon>Legionella</taxon>
    </lineage>
</organism>
<name>A0ABY4Y7P7_9GAMM</name>
<dbReference type="Pfam" id="PF02321">
    <property type="entry name" value="OEP"/>
    <property type="match status" value="2"/>
</dbReference>
<keyword evidence="2" id="KW-0564">Palmitate</keyword>
<proteinExistence type="inferred from homology"/>
<dbReference type="SUPFAM" id="SSF56954">
    <property type="entry name" value="Outer membrane efflux proteins (OEP)"/>
    <property type="match status" value="1"/>
</dbReference>
<dbReference type="NCBIfam" id="TIGR01845">
    <property type="entry name" value="outer_NodT"/>
    <property type="match status" value="1"/>
</dbReference>
<gene>
    <name evidence="3" type="ORF">J2N86_13425</name>
</gene>
<evidence type="ECO:0000256" key="1">
    <source>
        <dbReference type="ARBA" id="ARBA00007613"/>
    </source>
</evidence>
<keyword evidence="2" id="KW-1134">Transmembrane beta strand</keyword>
<dbReference type="RefSeq" id="WP_252579965.1">
    <property type="nucleotide sequence ID" value="NZ_CP071527.1"/>
</dbReference>
<dbReference type="EMBL" id="CP071527">
    <property type="protein sequence ID" value="USQ13659.1"/>
    <property type="molecule type" value="Genomic_DNA"/>
</dbReference>
<dbReference type="Gene3D" id="1.20.1600.10">
    <property type="entry name" value="Outer membrane efflux proteins (OEP)"/>
    <property type="match status" value="1"/>
</dbReference>
<dbReference type="PANTHER" id="PTHR30203:SF33">
    <property type="entry name" value="BLR4455 PROTEIN"/>
    <property type="match status" value="1"/>
</dbReference>
<keyword evidence="2" id="KW-0449">Lipoprotein</keyword>
<protein>
    <submittedName>
        <fullName evidence="3">Efflux transporter outer membrane subunit</fullName>
    </submittedName>
</protein>
<dbReference type="InterPro" id="IPR010131">
    <property type="entry name" value="MdtP/NodT-like"/>
</dbReference>
<evidence type="ECO:0000256" key="2">
    <source>
        <dbReference type="RuleBase" id="RU362097"/>
    </source>
</evidence>